<keyword evidence="2" id="KW-1185">Reference proteome</keyword>
<protein>
    <submittedName>
        <fullName evidence="1">7517_t:CDS:1</fullName>
    </submittedName>
</protein>
<evidence type="ECO:0000313" key="1">
    <source>
        <dbReference type="EMBL" id="CAG8741680.1"/>
    </source>
</evidence>
<name>A0A9N9NLD5_9GLOM</name>
<dbReference type="EMBL" id="CAJVPV010030867">
    <property type="protein sequence ID" value="CAG8741680.1"/>
    <property type="molecule type" value="Genomic_DNA"/>
</dbReference>
<feature type="non-terminal residue" evidence="1">
    <location>
        <position position="44"/>
    </location>
</feature>
<proteinExistence type="predicted"/>
<evidence type="ECO:0000313" key="2">
    <source>
        <dbReference type="Proteomes" id="UP000789342"/>
    </source>
</evidence>
<comment type="caution">
    <text evidence="1">The sequence shown here is derived from an EMBL/GenBank/DDBJ whole genome shotgun (WGS) entry which is preliminary data.</text>
</comment>
<dbReference type="AlphaFoldDB" id="A0A9N9NLD5"/>
<reference evidence="1" key="1">
    <citation type="submission" date="2021-06" db="EMBL/GenBank/DDBJ databases">
        <authorList>
            <person name="Kallberg Y."/>
            <person name="Tangrot J."/>
            <person name="Rosling A."/>
        </authorList>
    </citation>
    <scope>NUCLEOTIDE SEQUENCE</scope>
    <source>
        <strain evidence="1">CL551</strain>
    </source>
</reference>
<sequence>MREQIVITLFVVWLELLQIERSFTFLRYHSLQLVTDFVDCTTGR</sequence>
<organism evidence="1 2">
    <name type="scientific">Acaulospora morrowiae</name>
    <dbReference type="NCBI Taxonomy" id="94023"/>
    <lineage>
        <taxon>Eukaryota</taxon>
        <taxon>Fungi</taxon>
        <taxon>Fungi incertae sedis</taxon>
        <taxon>Mucoromycota</taxon>
        <taxon>Glomeromycotina</taxon>
        <taxon>Glomeromycetes</taxon>
        <taxon>Diversisporales</taxon>
        <taxon>Acaulosporaceae</taxon>
        <taxon>Acaulospora</taxon>
    </lineage>
</organism>
<gene>
    <name evidence="1" type="ORF">AMORRO_LOCUS14752</name>
</gene>
<accession>A0A9N9NLD5</accession>
<dbReference type="Proteomes" id="UP000789342">
    <property type="component" value="Unassembled WGS sequence"/>
</dbReference>